<feature type="transmembrane region" description="Helical" evidence="2">
    <location>
        <begin position="221"/>
        <end position="247"/>
    </location>
</feature>
<dbReference type="OrthoDB" id="5372266at2759"/>
<proteinExistence type="predicted"/>
<evidence type="ECO:0000256" key="1">
    <source>
        <dbReference type="SAM" id="MobiDB-lite"/>
    </source>
</evidence>
<protein>
    <submittedName>
        <fullName evidence="3">Uncharacterized protein</fullName>
    </submittedName>
</protein>
<evidence type="ECO:0000313" key="4">
    <source>
        <dbReference type="Proteomes" id="UP000018144"/>
    </source>
</evidence>
<evidence type="ECO:0000313" key="3">
    <source>
        <dbReference type="EMBL" id="CCX07761.1"/>
    </source>
</evidence>
<feature type="region of interest" description="Disordered" evidence="1">
    <location>
        <begin position="351"/>
        <end position="388"/>
    </location>
</feature>
<dbReference type="AlphaFoldDB" id="U4L5R2"/>
<reference evidence="3 4" key="1">
    <citation type="journal article" date="2013" name="PLoS Genet.">
        <title>The genome and development-dependent transcriptomes of Pyronema confluens: a window into fungal evolution.</title>
        <authorList>
            <person name="Traeger S."/>
            <person name="Altegoer F."/>
            <person name="Freitag M."/>
            <person name="Gabaldon T."/>
            <person name="Kempken F."/>
            <person name="Kumar A."/>
            <person name="Marcet-Houben M."/>
            <person name="Poggeler S."/>
            <person name="Stajich J.E."/>
            <person name="Nowrousian M."/>
        </authorList>
    </citation>
    <scope>NUCLEOTIDE SEQUENCE [LARGE SCALE GENOMIC DNA]</scope>
    <source>
        <strain evidence="4">CBS 100304</strain>
        <tissue evidence="3">Vegetative mycelium</tissue>
    </source>
</reference>
<keyword evidence="2" id="KW-0812">Transmembrane</keyword>
<gene>
    <name evidence="3" type="ORF">PCON_07350</name>
</gene>
<keyword evidence="2" id="KW-1133">Transmembrane helix</keyword>
<sequence>MGNLNIPPPTADYCWEGRLITTILLLCVLYVFMSLRVKAVYGLYSSFTPRGLSGAFVAAATILCTIYTGMVIWNYTVWFRIRGLYEHSVTVHDEEVADDLLPIIRSLVPESRKEVAFSMRMMLVTVLWCVKASFIMVYYAFAAQLPPFSRFLLYGTTSALFVSYIGIWVITAMDMQIYLELEGYSPAAGAGVVLFTPPNTWSTWAVSDDVLAGKHPEIPSLLVVECIITSLNAGTDAMLIVLVYSIFRHLSLARGRNHLRSMMLLLVLSSLSIVIAIVRFGIMMSGMEHINHRLAFDSLTEFESFIAACAACIPAMRVLARGGGNKLEFGFPENWGSLGSRFSRSVQNTFGGTKTGRDSLKPLNGTDTPSTLHTLDDKEIESVSRPTTARTISDWEVERFGAPDHAK</sequence>
<keyword evidence="2" id="KW-0472">Membrane</keyword>
<dbReference type="Proteomes" id="UP000018144">
    <property type="component" value="Unassembled WGS sequence"/>
</dbReference>
<evidence type="ECO:0000256" key="2">
    <source>
        <dbReference type="SAM" id="Phobius"/>
    </source>
</evidence>
<feature type="transmembrane region" description="Helical" evidence="2">
    <location>
        <begin position="20"/>
        <end position="44"/>
    </location>
</feature>
<feature type="transmembrane region" description="Helical" evidence="2">
    <location>
        <begin position="151"/>
        <end position="171"/>
    </location>
</feature>
<feature type="transmembrane region" description="Helical" evidence="2">
    <location>
        <begin position="259"/>
        <end position="282"/>
    </location>
</feature>
<organism evidence="3 4">
    <name type="scientific">Pyronema omphalodes (strain CBS 100304)</name>
    <name type="common">Pyronema confluens</name>
    <dbReference type="NCBI Taxonomy" id="1076935"/>
    <lineage>
        <taxon>Eukaryota</taxon>
        <taxon>Fungi</taxon>
        <taxon>Dikarya</taxon>
        <taxon>Ascomycota</taxon>
        <taxon>Pezizomycotina</taxon>
        <taxon>Pezizomycetes</taxon>
        <taxon>Pezizales</taxon>
        <taxon>Pyronemataceae</taxon>
        <taxon>Pyronema</taxon>
    </lineage>
</organism>
<keyword evidence="4" id="KW-1185">Reference proteome</keyword>
<name>U4L5R2_PYROM</name>
<dbReference type="OMA" id="ANWAFND"/>
<accession>U4L5R2</accession>
<feature type="transmembrane region" description="Helical" evidence="2">
    <location>
        <begin position="56"/>
        <end position="75"/>
    </location>
</feature>
<dbReference type="EMBL" id="HF935375">
    <property type="protein sequence ID" value="CCX07761.1"/>
    <property type="molecule type" value="Genomic_DNA"/>
</dbReference>
<feature type="transmembrane region" description="Helical" evidence="2">
    <location>
        <begin position="117"/>
        <end position="139"/>
    </location>
</feature>